<evidence type="ECO:0000313" key="2">
    <source>
        <dbReference type="Proteomes" id="UP000188605"/>
    </source>
</evidence>
<keyword evidence="2" id="KW-1185">Reference proteome</keyword>
<accession>A0ACC8XFR2</accession>
<comment type="caution">
    <text evidence="1">The sequence shown here is derived from an EMBL/GenBank/DDBJ whole genome shotgun (WGS) entry which is preliminary data.</text>
</comment>
<dbReference type="EMBL" id="LJDB01000021">
    <property type="protein sequence ID" value="ONI42097.1"/>
    <property type="molecule type" value="Genomic_DNA"/>
</dbReference>
<protein>
    <submittedName>
        <fullName evidence="1">Uncharacterized protein</fullName>
    </submittedName>
</protein>
<sequence length="178" mass="20183">MIVVVNKFIYLITEKVITIVDDWKKKNSNLNIDIKYTDNLHSSIVISSVNPECSLEEILNPFTSNRIKYSGQIITPLVEGIRIKGNFLTTLSDNTISYALVDEIGLGHNSAYNQDVIEDFETSDYILFVKDNNVVIGDNEKKTIKEIVNNKWTTKVILAITHFDATVNDPSLILEKNF</sequence>
<reference evidence="1" key="1">
    <citation type="submission" date="2016-08" db="EMBL/GenBank/DDBJ databases">
        <authorList>
            <person name="Ngugi D.K."/>
            <person name="Miyake S."/>
            <person name="Stingl U."/>
        </authorList>
    </citation>
    <scope>NUCLEOTIDE SEQUENCE</scope>
    <source>
        <strain evidence="1">SCG-B11WGA-EpuloA1</strain>
    </source>
</reference>
<organism evidence="1 2">
    <name type="scientific">Candidatus Epulonipiscium fishelsonii</name>
    <dbReference type="NCBI Taxonomy" id="77094"/>
    <lineage>
        <taxon>Bacteria</taxon>
        <taxon>Bacillati</taxon>
        <taxon>Bacillota</taxon>
        <taxon>Clostridia</taxon>
        <taxon>Lachnospirales</taxon>
        <taxon>Lachnospiraceae</taxon>
        <taxon>Candidatus Epulonipiscium</taxon>
    </lineage>
</organism>
<name>A0ACC8XFR2_9FIRM</name>
<proteinExistence type="predicted"/>
<dbReference type="Proteomes" id="UP000188605">
    <property type="component" value="Unassembled WGS sequence"/>
</dbReference>
<gene>
    <name evidence="1" type="ORF">AN396_02400</name>
</gene>
<evidence type="ECO:0000313" key="1">
    <source>
        <dbReference type="EMBL" id="ONI42097.1"/>
    </source>
</evidence>